<protein>
    <submittedName>
        <fullName evidence="3">RelA/SpoT domain-containing protein</fullName>
    </submittedName>
</protein>
<feature type="domain" description="RelA/SpoT" evidence="2">
    <location>
        <begin position="51"/>
        <end position="192"/>
    </location>
</feature>
<dbReference type="SUPFAM" id="SSF81301">
    <property type="entry name" value="Nucleotidyltransferase"/>
    <property type="match status" value="1"/>
</dbReference>
<feature type="region of interest" description="Disordered" evidence="1">
    <location>
        <begin position="256"/>
        <end position="275"/>
    </location>
</feature>
<dbReference type="PANTHER" id="PTHR41773">
    <property type="entry name" value="GTP PYROPHOSPHATASE-RELATED"/>
    <property type="match status" value="1"/>
</dbReference>
<evidence type="ECO:0000256" key="1">
    <source>
        <dbReference type="SAM" id="MobiDB-lite"/>
    </source>
</evidence>
<evidence type="ECO:0000313" key="3">
    <source>
        <dbReference type="EMBL" id="MDX4953808.1"/>
    </source>
</evidence>
<dbReference type="AlphaFoldDB" id="A0AAJ2R1W2"/>
<evidence type="ECO:0000313" key="4">
    <source>
        <dbReference type="Proteomes" id="UP001287445"/>
    </source>
</evidence>
<gene>
    <name evidence="3" type="ORF">SGN30_10315</name>
</gene>
<dbReference type="EMBL" id="JAWWMZ010000003">
    <property type="protein sequence ID" value="MDX4953808.1"/>
    <property type="molecule type" value="Genomic_DNA"/>
</dbReference>
<sequence length="295" mass="33278">MQPQVLTDSALKAFDDMNHELSMFMSSVRTWFETHPILTSGSTPLVHSVKSRIKNREHLQAKIQRKSGPDHKIDESNLGQIITDLSGVRVLHLHQEQLAPIHKEILKKIDQRGDWFLHEPPRAYTWDPERSDFYKAIGFTVYLKPSSYTSVHYTVRPRQDSQLCCEIQVRTLFEEIWGEVDHALNYPNPTDSVACREQLLVLGKVVGAGSRLVDSIYRTVAAVPTPTLEQAEQPNAPEKNAAPVVHAPVVMTVAAPDTNGEKSQTANESNKGKKIAVTIRKKRVFTPISKRDSER</sequence>
<dbReference type="PANTHER" id="PTHR41773:SF1">
    <property type="entry name" value="RELA_SPOT DOMAIN-CONTAINING PROTEIN"/>
    <property type="match status" value="1"/>
</dbReference>
<dbReference type="GO" id="GO:0015969">
    <property type="term" value="P:guanosine tetraphosphate metabolic process"/>
    <property type="evidence" value="ECO:0007669"/>
    <property type="project" value="InterPro"/>
</dbReference>
<dbReference type="Pfam" id="PF04607">
    <property type="entry name" value="RelA_SpoT"/>
    <property type="match status" value="1"/>
</dbReference>
<dbReference type="SMART" id="SM00954">
    <property type="entry name" value="RelA_SpoT"/>
    <property type="match status" value="1"/>
</dbReference>
<dbReference type="InterPro" id="IPR007685">
    <property type="entry name" value="RelA_SpoT"/>
</dbReference>
<evidence type="ECO:0000259" key="2">
    <source>
        <dbReference type="SMART" id="SM00954"/>
    </source>
</evidence>
<dbReference type="Proteomes" id="UP001287445">
    <property type="component" value="Unassembled WGS sequence"/>
</dbReference>
<dbReference type="Gene3D" id="3.30.460.10">
    <property type="entry name" value="Beta Polymerase, domain 2"/>
    <property type="match status" value="1"/>
</dbReference>
<proteinExistence type="predicted"/>
<name>A0AAJ2R1W2_DELAC</name>
<reference evidence="3" key="1">
    <citation type="submission" date="2023-11" db="EMBL/GenBank/DDBJ databases">
        <title>Identification and selenium tolerance of Delftia acidovorans R3-25.</title>
        <authorList>
            <person name="Zhang S."/>
            <person name="Liu Y."/>
            <person name="Guo Y."/>
        </authorList>
    </citation>
    <scope>NUCLEOTIDE SEQUENCE</scope>
    <source>
        <strain evidence="3">R3-25</strain>
    </source>
</reference>
<comment type="caution">
    <text evidence="3">The sequence shown here is derived from an EMBL/GenBank/DDBJ whole genome shotgun (WGS) entry which is preliminary data.</text>
</comment>
<dbReference type="InterPro" id="IPR043519">
    <property type="entry name" value="NT_sf"/>
</dbReference>
<dbReference type="RefSeq" id="WP_319073371.1">
    <property type="nucleotide sequence ID" value="NZ_JAWWMZ010000003.1"/>
</dbReference>
<organism evidence="3 4">
    <name type="scientific">Delftia acidovorans</name>
    <name type="common">Pseudomonas acidovorans</name>
    <name type="synonym">Comamonas acidovorans</name>
    <dbReference type="NCBI Taxonomy" id="80866"/>
    <lineage>
        <taxon>Bacteria</taxon>
        <taxon>Pseudomonadati</taxon>
        <taxon>Pseudomonadota</taxon>
        <taxon>Betaproteobacteria</taxon>
        <taxon>Burkholderiales</taxon>
        <taxon>Comamonadaceae</taxon>
        <taxon>Delftia</taxon>
    </lineage>
</organism>
<dbReference type="CDD" id="cd05399">
    <property type="entry name" value="NT_Rel-Spo_like"/>
    <property type="match status" value="1"/>
</dbReference>
<accession>A0AAJ2R1W2</accession>